<keyword evidence="2" id="KW-1185">Reference proteome</keyword>
<dbReference type="EMBL" id="BTFZ01000006">
    <property type="protein sequence ID" value="GMM35431.1"/>
    <property type="molecule type" value="Genomic_DNA"/>
</dbReference>
<dbReference type="Proteomes" id="UP001360560">
    <property type="component" value="Unassembled WGS sequence"/>
</dbReference>
<dbReference type="GeneID" id="90073410"/>
<accession>A0AAV5QLH7</accession>
<protein>
    <submittedName>
        <fullName evidence="1">Uncharacterized protein</fullName>
    </submittedName>
</protein>
<dbReference type="RefSeq" id="XP_064852431.1">
    <property type="nucleotide sequence ID" value="XM_064996359.1"/>
</dbReference>
<sequence>MNFRVEVSDNMTHEIADKAAGDGFQSFREFKKWILWETYGTETANLLKDRSFHRMIMSDVYNKKTLMRSLQSAANSFFFSDFSAYFLVNSCIDSGPWRAIPSFIKQDLIFRGKDSDDFNKVCGVLFDEISRGEYGGLRHLYNWQ</sequence>
<evidence type="ECO:0000313" key="2">
    <source>
        <dbReference type="Proteomes" id="UP001360560"/>
    </source>
</evidence>
<organism evidence="1 2">
    <name type="scientific">Saccharomycopsis crataegensis</name>
    <dbReference type="NCBI Taxonomy" id="43959"/>
    <lineage>
        <taxon>Eukaryota</taxon>
        <taxon>Fungi</taxon>
        <taxon>Dikarya</taxon>
        <taxon>Ascomycota</taxon>
        <taxon>Saccharomycotina</taxon>
        <taxon>Saccharomycetes</taxon>
        <taxon>Saccharomycopsidaceae</taxon>
        <taxon>Saccharomycopsis</taxon>
    </lineage>
</organism>
<dbReference type="AlphaFoldDB" id="A0AAV5QLH7"/>
<reference evidence="1 2" key="1">
    <citation type="journal article" date="2023" name="Elife">
        <title>Identification of key yeast species and microbe-microbe interactions impacting larval growth of Drosophila in the wild.</title>
        <authorList>
            <person name="Mure A."/>
            <person name="Sugiura Y."/>
            <person name="Maeda R."/>
            <person name="Honda K."/>
            <person name="Sakurai N."/>
            <person name="Takahashi Y."/>
            <person name="Watada M."/>
            <person name="Katoh T."/>
            <person name="Gotoh A."/>
            <person name="Gotoh Y."/>
            <person name="Taniguchi I."/>
            <person name="Nakamura K."/>
            <person name="Hayashi T."/>
            <person name="Katayama T."/>
            <person name="Uemura T."/>
            <person name="Hattori Y."/>
        </authorList>
    </citation>
    <scope>NUCLEOTIDE SEQUENCE [LARGE SCALE GENOMIC DNA]</scope>
    <source>
        <strain evidence="1 2">SC-9</strain>
    </source>
</reference>
<gene>
    <name evidence="1" type="ORF">DASC09_027560</name>
</gene>
<comment type="caution">
    <text evidence="1">The sequence shown here is derived from an EMBL/GenBank/DDBJ whole genome shotgun (WGS) entry which is preliminary data.</text>
</comment>
<proteinExistence type="predicted"/>
<evidence type="ECO:0000313" key="1">
    <source>
        <dbReference type="EMBL" id="GMM35431.1"/>
    </source>
</evidence>
<name>A0AAV5QLH7_9ASCO</name>